<reference evidence="1 2" key="1">
    <citation type="journal article" date="2010" name="Int. J. Syst. Evol. Microbiol.">
        <title>Bacillus horneckiae sp. nov., isolated from a spacecraft-assembly clean room.</title>
        <authorList>
            <person name="Vaishampayan P."/>
            <person name="Probst A."/>
            <person name="Krishnamurthi S."/>
            <person name="Ghosh S."/>
            <person name="Osman S."/>
            <person name="McDowall A."/>
            <person name="Ruckmani A."/>
            <person name="Mayilraj S."/>
            <person name="Venkateswaran K."/>
        </authorList>
    </citation>
    <scope>NUCLEOTIDE SEQUENCE [LARGE SCALE GENOMIC DNA]</scope>
    <source>
        <strain evidence="2">1PO1SC</strain>
    </source>
</reference>
<organism evidence="1 2">
    <name type="scientific">Cytobacillus horneckiae</name>
    <dbReference type="NCBI Taxonomy" id="549687"/>
    <lineage>
        <taxon>Bacteria</taxon>
        <taxon>Bacillati</taxon>
        <taxon>Bacillota</taxon>
        <taxon>Bacilli</taxon>
        <taxon>Bacillales</taxon>
        <taxon>Bacillaceae</taxon>
        <taxon>Cytobacillus</taxon>
    </lineage>
</organism>
<evidence type="ECO:0000313" key="2">
    <source>
        <dbReference type="Proteomes" id="UP000233343"/>
    </source>
</evidence>
<evidence type="ECO:0000313" key="1">
    <source>
        <dbReference type="EMBL" id="PKG28382.1"/>
    </source>
</evidence>
<dbReference type="AlphaFoldDB" id="A0A2N0ZFT6"/>
<gene>
    <name evidence="1" type="ORF">CWS20_14340</name>
</gene>
<proteinExistence type="predicted"/>
<comment type="caution">
    <text evidence="1">The sequence shown here is derived from an EMBL/GenBank/DDBJ whole genome shotgun (WGS) entry which is preliminary data.</text>
</comment>
<dbReference type="EMBL" id="PISD01000030">
    <property type="protein sequence ID" value="PKG28382.1"/>
    <property type="molecule type" value="Genomic_DNA"/>
</dbReference>
<accession>A0A2N0ZFT6</accession>
<sequence length="61" mass="7155">MEGKSVEVKATESLLESLIKMLGRSNQRVDELYHRVIQLEMYIHESRDSNERNTEGLRTFS</sequence>
<protein>
    <submittedName>
        <fullName evidence="1">Uncharacterized protein</fullName>
    </submittedName>
</protein>
<keyword evidence="2" id="KW-1185">Reference proteome</keyword>
<dbReference type="Proteomes" id="UP000233343">
    <property type="component" value="Unassembled WGS sequence"/>
</dbReference>
<name>A0A2N0ZFT6_9BACI</name>